<dbReference type="AlphaFoldDB" id="A0A315ZCL9"/>
<evidence type="ECO:0000313" key="3">
    <source>
        <dbReference type="Proteomes" id="UP000245535"/>
    </source>
</evidence>
<keyword evidence="1" id="KW-0472">Membrane</keyword>
<accession>A0A315ZCL9</accession>
<organism evidence="2 3">
    <name type="scientific">Sediminitomix flava</name>
    <dbReference type="NCBI Taxonomy" id="379075"/>
    <lineage>
        <taxon>Bacteria</taxon>
        <taxon>Pseudomonadati</taxon>
        <taxon>Bacteroidota</taxon>
        <taxon>Cytophagia</taxon>
        <taxon>Cytophagales</taxon>
        <taxon>Flammeovirgaceae</taxon>
        <taxon>Sediminitomix</taxon>
    </lineage>
</organism>
<gene>
    <name evidence="2" type="ORF">BC781_102405</name>
</gene>
<name>A0A315ZCL9_SEDFL</name>
<dbReference type="Proteomes" id="UP000245535">
    <property type="component" value="Unassembled WGS sequence"/>
</dbReference>
<feature type="transmembrane region" description="Helical" evidence="1">
    <location>
        <begin position="60"/>
        <end position="77"/>
    </location>
</feature>
<keyword evidence="3" id="KW-1185">Reference proteome</keyword>
<protein>
    <submittedName>
        <fullName evidence="2">Uncharacterized protein</fullName>
    </submittedName>
</protein>
<reference evidence="2 3" key="1">
    <citation type="submission" date="2018-03" db="EMBL/GenBank/DDBJ databases">
        <title>Genomic Encyclopedia of Archaeal and Bacterial Type Strains, Phase II (KMG-II): from individual species to whole genera.</title>
        <authorList>
            <person name="Goeker M."/>
        </authorList>
    </citation>
    <scope>NUCLEOTIDE SEQUENCE [LARGE SCALE GENOMIC DNA]</scope>
    <source>
        <strain evidence="2 3">DSM 28229</strain>
    </source>
</reference>
<comment type="caution">
    <text evidence="2">The sequence shown here is derived from an EMBL/GenBank/DDBJ whole genome shotgun (WGS) entry which is preliminary data.</text>
</comment>
<evidence type="ECO:0000256" key="1">
    <source>
        <dbReference type="SAM" id="Phobius"/>
    </source>
</evidence>
<feature type="transmembrane region" description="Helical" evidence="1">
    <location>
        <begin position="20"/>
        <end position="39"/>
    </location>
</feature>
<evidence type="ECO:0000313" key="2">
    <source>
        <dbReference type="EMBL" id="PWJ42859.1"/>
    </source>
</evidence>
<keyword evidence="1" id="KW-0812">Transmembrane</keyword>
<proteinExistence type="predicted"/>
<dbReference type="EMBL" id="QGDO01000002">
    <property type="protein sequence ID" value="PWJ42859.1"/>
    <property type="molecule type" value="Genomic_DNA"/>
</dbReference>
<keyword evidence="1" id="KW-1133">Transmembrane helix</keyword>
<sequence length="186" mass="21258">MPSWTSKSDGLIHLDALEKGFIVLCAITYLPKYFIGLTLKNKQTRSSDWSANQTLIMKKTVLLAIFSLLSIMSFAQVKGFNKSYIANGEAQNRKVEFHRQKASVKRCVVKLAPNNRDMTIKVGDQDYSLDNLKYIGKKGNQNYHMYKSPNGGLIYCDKQLREFRSAKLLIVQKKFTARKQVILVRS</sequence>